<dbReference type="InParanoid" id="A0A3N7FWU0"/>
<gene>
    <name evidence="1" type="ORF">POPTR_012G019966</name>
</gene>
<organism evidence="1 2">
    <name type="scientific">Populus trichocarpa</name>
    <name type="common">Western balsam poplar</name>
    <name type="synonym">Populus balsamifera subsp. trichocarpa</name>
    <dbReference type="NCBI Taxonomy" id="3694"/>
    <lineage>
        <taxon>Eukaryota</taxon>
        <taxon>Viridiplantae</taxon>
        <taxon>Streptophyta</taxon>
        <taxon>Embryophyta</taxon>
        <taxon>Tracheophyta</taxon>
        <taxon>Spermatophyta</taxon>
        <taxon>Magnoliopsida</taxon>
        <taxon>eudicotyledons</taxon>
        <taxon>Gunneridae</taxon>
        <taxon>Pentapetalae</taxon>
        <taxon>rosids</taxon>
        <taxon>fabids</taxon>
        <taxon>Malpighiales</taxon>
        <taxon>Salicaceae</taxon>
        <taxon>Saliceae</taxon>
        <taxon>Populus</taxon>
    </lineage>
</organism>
<keyword evidence="2" id="KW-1185">Reference proteome</keyword>
<sequence length="59" mass="7318">MGMFLEKQTWRGIDPVRLLYLHQKFFAEDEPNQYHSCTLHSLIFYLFQEQKKHTFSYYL</sequence>
<protein>
    <submittedName>
        <fullName evidence="1">Uncharacterized protein</fullName>
    </submittedName>
</protein>
<dbReference type="AlphaFoldDB" id="A0A3N7FWU0"/>
<accession>A0A3N7FWU0</accession>
<dbReference type="Proteomes" id="UP000006729">
    <property type="component" value="Chromosome 12"/>
</dbReference>
<proteinExistence type="predicted"/>
<reference evidence="1 2" key="1">
    <citation type="journal article" date="2006" name="Science">
        <title>The genome of black cottonwood, Populus trichocarpa (Torr. &amp; Gray).</title>
        <authorList>
            <person name="Tuskan G.A."/>
            <person name="Difazio S."/>
            <person name="Jansson S."/>
            <person name="Bohlmann J."/>
            <person name="Grigoriev I."/>
            <person name="Hellsten U."/>
            <person name="Putnam N."/>
            <person name="Ralph S."/>
            <person name="Rombauts S."/>
            <person name="Salamov A."/>
            <person name="Schein J."/>
            <person name="Sterck L."/>
            <person name="Aerts A."/>
            <person name="Bhalerao R.R."/>
            <person name="Bhalerao R.P."/>
            <person name="Blaudez D."/>
            <person name="Boerjan W."/>
            <person name="Brun A."/>
            <person name="Brunner A."/>
            <person name="Busov V."/>
            <person name="Campbell M."/>
            <person name="Carlson J."/>
            <person name="Chalot M."/>
            <person name="Chapman J."/>
            <person name="Chen G.L."/>
            <person name="Cooper D."/>
            <person name="Coutinho P.M."/>
            <person name="Couturier J."/>
            <person name="Covert S."/>
            <person name="Cronk Q."/>
            <person name="Cunningham R."/>
            <person name="Davis J."/>
            <person name="Degroeve S."/>
            <person name="Dejardin A."/>
            <person name="Depamphilis C."/>
            <person name="Detter J."/>
            <person name="Dirks B."/>
            <person name="Dubchak I."/>
            <person name="Duplessis S."/>
            <person name="Ehlting J."/>
            <person name="Ellis B."/>
            <person name="Gendler K."/>
            <person name="Goodstein D."/>
            <person name="Gribskov M."/>
            <person name="Grimwood J."/>
            <person name="Groover A."/>
            <person name="Gunter L."/>
            <person name="Hamberger B."/>
            <person name="Heinze B."/>
            <person name="Helariutta Y."/>
            <person name="Henrissat B."/>
            <person name="Holligan D."/>
            <person name="Holt R."/>
            <person name="Huang W."/>
            <person name="Islam-Faridi N."/>
            <person name="Jones S."/>
            <person name="Jones-Rhoades M."/>
            <person name="Jorgensen R."/>
            <person name="Joshi C."/>
            <person name="Kangasjarvi J."/>
            <person name="Karlsson J."/>
            <person name="Kelleher C."/>
            <person name="Kirkpatrick R."/>
            <person name="Kirst M."/>
            <person name="Kohler A."/>
            <person name="Kalluri U."/>
            <person name="Larimer F."/>
            <person name="Leebens-Mack J."/>
            <person name="Leple J.C."/>
            <person name="Locascio P."/>
            <person name="Lou Y."/>
            <person name="Lucas S."/>
            <person name="Martin F."/>
            <person name="Montanini B."/>
            <person name="Napoli C."/>
            <person name="Nelson D.R."/>
            <person name="Nelson C."/>
            <person name="Nieminen K."/>
            <person name="Nilsson O."/>
            <person name="Pereda V."/>
            <person name="Peter G."/>
            <person name="Philippe R."/>
            <person name="Pilate G."/>
            <person name="Poliakov A."/>
            <person name="Razumovskaya J."/>
            <person name="Richardson P."/>
            <person name="Rinaldi C."/>
            <person name="Ritland K."/>
            <person name="Rouze P."/>
            <person name="Ryaboy D."/>
            <person name="Schmutz J."/>
            <person name="Schrader J."/>
            <person name="Segerman B."/>
            <person name="Shin H."/>
            <person name="Siddiqui A."/>
            <person name="Sterky F."/>
            <person name="Terry A."/>
            <person name="Tsai C.J."/>
            <person name="Uberbacher E."/>
            <person name="Unneberg P."/>
            <person name="Vahala J."/>
            <person name="Wall K."/>
            <person name="Wessler S."/>
            <person name="Yang G."/>
            <person name="Yin T."/>
            <person name="Douglas C."/>
            <person name="Marra M."/>
            <person name="Sandberg G."/>
            <person name="Van de Peer Y."/>
            <person name="Rokhsar D."/>
        </authorList>
    </citation>
    <scope>NUCLEOTIDE SEQUENCE [LARGE SCALE GENOMIC DNA]</scope>
    <source>
        <strain evidence="2">cv. Nisqually</strain>
    </source>
</reference>
<evidence type="ECO:0000313" key="2">
    <source>
        <dbReference type="Proteomes" id="UP000006729"/>
    </source>
</evidence>
<evidence type="ECO:0000313" key="1">
    <source>
        <dbReference type="EMBL" id="RQO98180.1"/>
    </source>
</evidence>
<dbReference type="EMBL" id="CM009301">
    <property type="protein sequence ID" value="RQO98180.1"/>
    <property type="molecule type" value="Genomic_DNA"/>
</dbReference>
<name>A0A3N7FWU0_POPTR</name>